<sequence length="97" mass="10846">MADGPSPPGAAGSYPSSSSTNWRPQRPPFRGGRGRGRARGSKSWHNPRHPRPPRHPIKDTKSFIRPTFPRIHGSPLNRKQKKSAITNHRQLVPMSLI</sequence>
<dbReference type="EMBL" id="MCGT01000036">
    <property type="protein sequence ID" value="ORX46787.1"/>
    <property type="molecule type" value="Genomic_DNA"/>
</dbReference>
<comment type="caution">
    <text evidence="2">The sequence shown here is derived from an EMBL/GenBank/DDBJ whole genome shotgun (WGS) entry which is preliminary data.</text>
</comment>
<organism evidence="2 3">
    <name type="scientific">Hesseltinella vesiculosa</name>
    <dbReference type="NCBI Taxonomy" id="101127"/>
    <lineage>
        <taxon>Eukaryota</taxon>
        <taxon>Fungi</taxon>
        <taxon>Fungi incertae sedis</taxon>
        <taxon>Mucoromycota</taxon>
        <taxon>Mucoromycotina</taxon>
        <taxon>Mucoromycetes</taxon>
        <taxon>Mucorales</taxon>
        <taxon>Cunninghamellaceae</taxon>
        <taxon>Hesseltinella</taxon>
    </lineage>
</organism>
<feature type="compositionally biased region" description="Low complexity" evidence="1">
    <location>
        <begin position="9"/>
        <end position="19"/>
    </location>
</feature>
<feature type="compositionally biased region" description="Basic residues" evidence="1">
    <location>
        <begin position="32"/>
        <end position="55"/>
    </location>
</feature>
<gene>
    <name evidence="2" type="ORF">DM01DRAFT_1148142</name>
</gene>
<feature type="region of interest" description="Disordered" evidence="1">
    <location>
        <begin position="1"/>
        <end position="97"/>
    </location>
</feature>
<evidence type="ECO:0000256" key="1">
    <source>
        <dbReference type="SAM" id="MobiDB-lite"/>
    </source>
</evidence>
<proteinExistence type="predicted"/>
<evidence type="ECO:0000313" key="3">
    <source>
        <dbReference type="Proteomes" id="UP000242146"/>
    </source>
</evidence>
<reference evidence="2 3" key="1">
    <citation type="submission" date="2016-07" db="EMBL/GenBank/DDBJ databases">
        <title>Pervasive Adenine N6-methylation of Active Genes in Fungi.</title>
        <authorList>
            <consortium name="DOE Joint Genome Institute"/>
            <person name="Mondo S.J."/>
            <person name="Dannebaum R.O."/>
            <person name="Kuo R.C."/>
            <person name="Labutti K."/>
            <person name="Haridas S."/>
            <person name="Kuo A."/>
            <person name="Salamov A."/>
            <person name="Ahrendt S.R."/>
            <person name="Lipzen A."/>
            <person name="Sullivan W."/>
            <person name="Andreopoulos W.B."/>
            <person name="Clum A."/>
            <person name="Lindquist E."/>
            <person name="Daum C."/>
            <person name="Ramamoorthy G.K."/>
            <person name="Gryganskyi A."/>
            <person name="Culley D."/>
            <person name="Magnuson J.K."/>
            <person name="James T.Y."/>
            <person name="O'Malley M.A."/>
            <person name="Stajich J.E."/>
            <person name="Spatafora J.W."/>
            <person name="Visel A."/>
            <person name="Grigoriev I.V."/>
        </authorList>
    </citation>
    <scope>NUCLEOTIDE SEQUENCE [LARGE SCALE GENOMIC DNA]</scope>
    <source>
        <strain evidence="2 3">NRRL 3301</strain>
    </source>
</reference>
<keyword evidence="3" id="KW-1185">Reference proteome</keyword>
<evidence type="ECO:0000313" key="2">
    <source>
        <dbReference type="EMBL" id="ORX46787.1"/>
    </source>
</evidence>
<accession>A0A1X2G740</accession>
<dbReference type="Proteomes" id="UP000242146">
    <property type="component" value="Unassembled WGS sequence"/>
</dbReference>
<protein>
    <submittedName>
        <fullName evidence="2">Uncharacterized protein</fullName>
    </submittedName>
</protein>
<name>A0A1X2G740_9FUNG</name>
<dbReference type="AlphaFoldDB" id="A0A1X2G740"/>